<organism evidence="1 2">
    <name type="scientific">Dentiscutata heterogama</name>
    <dbReference type="NCBI Taxonomy" id="1316150"/>
    <lineage>
        <taxon>Eukaryota</taxon>
        <taxon>Fungi</taxon>
        <taxon>Fungi incertae sedis</taxon>
        <taxon>Mucoromycota</taxon>
        <taxon>Glomeromycotina</taxon>
        <taxon>Glomeromycetes</taxon>
        <taxon>Diversisporales</taxon>
        <taxon>Gigasporaceae</taxon>
        <taxon>Dentiscutata</taxon>
    </lineage>
</organism>
<protein>
    <submittedName>
        <fullName evidence="1">12516_t:CDS:1</fullName>
    </submittedName>
</protein>
<reference evidence="1" key="1">
    <citation type="submission" date="2021-06" db="EMBL/GenBank/DDBJ databases">
        <authorList>
            <person name="Kallberg Y."/>
            <person name="Tangrot J."/>
            <person name="Rosling A."/>
        </authorList>
    </citation>
    <scope>NUCLEOTIDE SEQUENCE</scope>
    <source>
        <strain evidence="1">IL203A</strain>
    </source>
</reference>
<proteinExistence type="predicted"/>
<dbReference type="EMBL" id="CAJVPU010052848">
    <property type="protein sequence ID" value="CAG8764053.1"/>
    <property type="molecule type" value="Genomic_DNA"/>
</dbReference>
<comment type="caution">
    <text evidence="1">The sequence shown here is derived from an EMBL/GenBank/DDBJ whole genome shotgun (WGS) entry which is preliminary data.</text>
</comment>
<evidence type="ECO:0000313" key="2">
    <source>
        <dbReference type="Proteomes" id="UP000789702"/>
    </source>
</evidence>
<name>A0ACA9QS27_9GLOM</name>
<feature type="non-terminal residue" evidence="1">
    <location>
        <position position="1"/>
    </location>
</feature>
<feature type="non-terminal residue" evidence="1">
    <location>
        <position position="69"/>
    </location>
</feature>
<gene>
    <name evidence="1" type="ORF">DHETER_LOCUS15455</name>
</gene>
<sequence length="69" mass="7673">PNVRMSAELRLRELSNAPVINLKNYVVSHWSSTSETFAGIETTEEVKAIVREVIFNGLSDPSNKIRVAS</sequence>
<accession>A0ACA9QS27</accession>
<dbReference type="Proteomes" id="UP000789702">
    <property type="component" value="Unassembled WGS sequence"/>
</dbReference>
<evidence type="ECO:0000313" key="1">
    <source>
        <dbReference type="EMBL" id="CAG8764053.1"/>
    </source>
</evidence>
<keyword evidence="2" id="KW-1185">Reference proteome</keyword>